<keyword evidence="7" id="KW-1185">Reference proteome</keyword>
<evidence type="ECO:0000256" key="1">
    <source>
        <dbReference type="ARBA" id="ARBA00004123"/>
    </source>
</evidence>
<dbReference type="GO" id="GO:0008270">
    <property type="term" value="F:zinc ion binding"/>
    <property type="evidence" value="ECO:0007669"/>
    <property type="project" value="InterPro"/>
</dbReference>
<evidence type="ECO:0000313" key="6">
    <source>
        <dbReference type="EMBL" id="PYI04294.1"/>
    </source>
</evidence>
<evidence type="ECO:0000256" key="4">
    <source>
        <dbReference type="ARBA" id="ARBA00023242"/>
    </source>
</evidence>
<dbReference type="Pfam" id="PF11951">
    <property type="entry name" value="Fungal_trans_2"/>
    <property type="match status" value="1"/>
</dbReference>
<dbReference type="InterPro" id="IPR001138">
    <property type="entry name" value="Zn2Cys6_DnaBD"/>
</dbReference>
<dbReference type="InterPro" id="IPR021858">
    <property type="entry name" value="Fun_TF"/>
</dbReference>
<sequence>MPSRRDPCQHCRSDDTRPACGRCQTAGRKCVRSRPQFQFLNSTSAEYERPGERQKRLDLTHIDLSVEYVDETPALAALYHHESPASQSNPSLPPLPQSTTYAFASPSTPGHLWDTSSPASFEPTASPTSLRPSIQPPPVQLTLEEACLLRYFAETLGKWFDLCDPQRHFTTIVPQRARTCPPLLDAVLSASARHFSTLPSPQQLDITRKYGLQNGLTITEQSTLLYHNRCIAHLRSVSEEPNAIMDENLLAAVVTLRFYEELDTPFHPSPPATAIQGLQIFLEAQSHHPSITQTRSWTLRQSAFWIGIRQEFHMAFSQQRPFRLPLSLSTLLSSYPAPTPSTPDYIRVNALLILCAEVVQFCFDDTSARSIGVYDTLVGRRDEWVAGCSASFLPIYTSDGMVEEEEEEGGLMFPNRWYLEDCHIVAAQSLCFVRILLAAFNPRLLGLRGVGRMGEEAGEEVRDAVWEVCGVGVSNRWSPTGMLIAAFAVVVCAERFRGEGMRRKQEALMGVVREMRTERNYWPGVEMERRVRAVWGW</sequence>
<dbReference type="AlphaFoldDB" id="A0A319EKM9"/>
<evidence type="ECO:0000256" key="2">
    <source>
        <dbReference type="ARBA" id="ARBA00023015"/>
    </source>
</evidence>
<gene>
    <name evidence="6" type="ORF">BO78DRAFT_373115</name>
</gene>
<dbReference type="GO" id="GO:0045944">
    <property type="term" value="P:positive regulation of transcription by RNA polymerase II"/>
    <property type="evidence" value="ECO:0007669"/>
    <property type="project" value="TreeGrafter"/>
</dbReference>
<reference evidence="6 7" key="1">
    <citation type="submission" date="2018-02" db="EMBL/GenBank/DDBJ databases">
        <title>The genomes of Aspergillus section Nigri reveals drivers in fungal speciation.</title>
        <authorList>
            <consortium name="DOE Joint Genome Institute"/>
            <person name="Vesth T.C."/>
            <person name="Nybo J."/>
            <person name="Theobald S."/>
            <person name="Brandl J."/>
            <person name="Frisvad J.C."/>
            <person name="Nielsen K.F."/>
            <person name="Lyhne E.K."/>
            <person name="Kogle M.E."/>
            <person name="Kuo A."/>
            <person name="Riley R."/>
            <person name="Clum A."/>
            <person name="Nolan M."/>
            <person name="Lipzen A."/>
            <person name="Salamov A."/>
            <person name="Henrissat B."/>
            <person name="Wiebenga A."/>
            <person name="De vries R.P."/>
            <person name="Grigoriev I.V."/>
            <person name="Mortensen U.H."/>
            <person name="Andersen M.R."/>
            <person name="Baker S.E."/>
        </authorList>
    </citation>
    <scope>NUCLEOTIDE SEQUENCE [LARGE SCALE GENOMIC DNA]</scope>
    <source>
        <strain evidence="6 7">CBS 121057</strain>
    </source>
</reference>
<dbReference type="OrthoDB" id="4525710at2759"/>
<dbReference type="Proteomes" id="UP000248423">
    <property type="component" value="Unassembled WGS sequence"/>
</dbReference>
<dbReference type="EMBL" id="KZ826370">
    <property type="protein sequence ID" value="PYI04294.1"/>
    <property type="molecule type" value="Genomic_DNA"/>
</dbReference>
<evidence type="ECO:0000313" key="7">
    <source>
        <dbReference type="Proteomes" id="UP000248423"/>
    </source>
</evidence>
<organism evidence="6 7">
    <name type="scientific">Aspergillus sclerotiicarbonarius (strain CBS 121057 / IBT 28362)</name>
    <dbReference type="NCBI Taxonomy" id="1448318"/>
    <lineage>
        <taxon>Eukaryota</taxon>
        <taxon>Fungi</taxon>
        <taxon>Dikarya</taxon>
        <taxon>Ascomycota</taxon>
        <taxon>Pezizomycotina</taxon>
        <taxon>Eurotiomycetes</taxon>
        <taxon>Eurotiomycetidae</taxon>
        <taxon>Eurotiales</taxon>
        <taxon>Aspergillaceae</taxon>
        <taxon>Aspergillus</taxon>
        <taxon>Aspergillus subgen. Circumdati</taxon>
    </lineage>
</organism>
<proteinExistence type="predicted"/>
<accession>A0A319EKM9</accession>
<dbReference type="GO" id="GO:0000981">
    <property type="term" value="F:DNA-binding transcription factor activity, RNA polymerase II-specific"/>
    <property type="evidence" value="ECO:0007669"/>
    <property type="project" value="InterPro"/>
</dbReference>
<feature type="region of interest" description="Disordered" evidence="5">
    <location>
        <begin position="82"/>
        <end position="136"/>
    </location>
</feature>
<evidence type="ECO:0008006" key="8">
    <source>
        <dbReference type="Google" id="ProtNLM"/>
    </source>
</evidence>
<keyword evidence="3" id="KW-0804">Transcription</keyword>
<evidence type="ECO:0000256" key="5">
    <source>
        <dbReference type="SAM" id="MobiDB-lite"/>
    </source>
</evidence>
<dbReference type="CDD" id="cd00067">
    <property type="entry name" value="GAL4"/>
    <property type="match status" value="1"/>
</dbReference>
<dbReference type="GO" id="GO:0000976">
    <property type="term" value="F:transcription cis-regulatory region binding"/>
    <property type="evidence" value="ECO:0007669"/>
    <property type="project" value="TreeGrafter"/>
</dbReference>
<dbReference type="GO" id="GO:0005634">
    <property type="term" value="C:nucleus"/>
    <property type="evidence" value="ECO:0007669"/>
    <property type="project" value="UniProtKB-SubCell"/>
</dbReference>
<dbReference type="PANTHER" id="PTHR37534:SF2">
    <property type="entry name" value="N-ACETYLTRANSFERASE DOMAIN-CONTAINING PROTEIN"/>
    <property type="match status" value="1"/>
</dbReference>
<name>A0A319EKM9_ASPSB</name>
<feature type="compositionally biased region" description="Polar residues" evidence="5">
    <location>
        <begin position="99"/>
        <end position="132"/>
    </location>
</feature>
<protein>
    <recommendedName>
        <fullName evidence="8">Zn(2)-C6 fungal-type domain-containing protein</fullName>
    </recommendedName>
</protein>
<comment type="subcellular location">
    <subcellularLocation>
        <location evidence="1">Nucleus</location>
    </subcellularLocation>
</comment>
<dbReference type="STRING" id="1448318.A0A319EKM9"/>
<keyword evidence="2" id="KW-0805">Transcription regulation</keyword>
<dbReference type="PANTHER" id="PTHR37534">
    <property type="entry name" value="TRANSCRIPTIONAL ACTIVATOR PROTEIN UGA3"/>
    <property type="match status" value="1"/>
</dbReference>
<keyword evidence="4" id="KW-0539">Nucleus</keyword>
<dbReference type="VEuPathDB" id="FungiDB:BO78DRAFT_373115"/>
<evidence type="ECO:0000256" key="3">
    <source>
        <dbReference type="ARBA" id="ARBA00023163"/>
    </source>
</evidence>